<dbReference type="EMBL" id="GL883102">
    <property type="protein sequence ID" value="EGG08006.1"/>
    <property type="molecule type" value="Genomic_DNA"/>
</dbReference>
<organism evidence="3">
    <name type="scientific">Melampsora larici-populina (strain 98AG31 / pathotype 3-4-7)</name>
    <name type="common">Poplar leaf rust fungus</name>
    <dbReference type="NCBI Taxonomy" id="747676"/>
    <lineage>
        <taxon>Eukaryota</taxon>
        <taxon>Fungi</taxon>
        <taxon>Dikarya</taxon>
        <taxon>Basidiomycota</taxon>
        <taxon>Pucciniomycotina</taxon>
        <taxon>Pucciniomycetes</taxon>
        <taxon>Pucciniales</taxon>
        <taxon>Melampsoraceae</taxon>
        <taxon>Melampsora</taxon>
    </lineage>
</organism>
<proteinExistence type="predicted"/>
<evidence type="ECO:0000313" key="2">
    <source>
        <dbReference type="EMBL" id="EGG08006.1"/>
    </source>
</evidence>
<keyword evidence="3" id="KW-1185">Reference proteome</keyword>
<dbReference type="Proteomes" id="UP000001072">
    <property type="component" value="Unassembled WGS sequence"/>
</dbReference>
<dbReference type="AlphaFoldDB" id="F4RI90"/>
<dbReference type="GeneID" id="18928994"/>
<dbReference type="HOGENOM" id="CLU_1409065_0_0_1"/>
<reference evidence="3" key="1">
    <citation type="journal article" date="2011" name="Proc. Natl. Acad. Sci. U.S.A.">
        <title>Obligate biotrophy features unraveled by the genomic analysis of rust fungi.</title>
        <authorList>
            <person name="Duplessis S."/>
            <person name="Cuomo C.A."/>
            <person name="Lin Y.-C."/>
            <person name="Aerts A."/>
            <person name="Tisserant E."/>
            <person name="Veneault-Fourrey C."/>
            <person name="Joly D.L."/>
            <person name="Hacquard S."/>
            <person name="Amselem J."/>
            <person name="Cantarel B.L."/>
            <person name="Chiu R."/>
            <person name="Coutinho P.M."/>
            <person name="Feau N."/>
            <person name="Field M."/>
            <person name="Frey P."/>
            <person name="Gelhaye E."/>
            <person name="Goldberg J."/>
            <person name="Grabherr M.G."/>
            <person name="Kodira C.D."/>
            <person name="Kohler A."/>
            <person name="Kuees U."/>
            <person name="Lindquist E.A."/>
            <person name="Lucas S.M."/>
            <person name="Mago R."/>
            <person name="Mauceli E."/>
            <person name="Morin E."/>
            <person name="Murat C."/>
            <person name="Pangilinan J.L."/>
            <person name="Park R."/>
            <person name="Pearson M."/>
            <person name="Quesneville H."/>
            <person name="Rouhier N."/>
            <person name="Sakthikumar S."/>
            <person name="Salamov A.A."/>
            <person name="Schmutz J."/>
            <person name="Selles B."/>
            <person name="Shapiro H."/>
            <person name="Tanguay P."/>
            <person name="Tuskan G.A."/>
            <person name="Henrissat B."/>
            <person name="Van de Peer Y."/>
            <person name="Rouze P."/>
            <person name="Ellis J.G."/>
            <person name="Dodds P.N."/>
            <person name="Schein J.E."/>
            <person name="Zhong S."/>
            <person name="Hamelin R.C."/>
            <person name="Grigoriev I.V."/>
            <person name="Szabo L.J."/>
            <person name="Martin F."/>
        </authorList>
    </citation>
    <scope>NUCLEOTIDE SEQUENCE [LARGE SCALE GENOMIC DNA]</scope>
    <source>
        <strain evidence="3">98AG31 / pathotype 3-4-7</strain>
    </source>
</reference>
<dbReference type="VEuPathDB" id="FungiDB:MELLADRAFT_55770"/>
<dbReference type="InParanoid" id="F4RI90"/>
<protein>
    <submittedName>
        <fullName evidence="2">Uncharacterized protein</fullName>
    </submittedName>
</protein>
<dbReference type="KEGG" id="mlr:MELLADRAFT_55770"/>
<evidence type="ECO:0000313" key="3">
    <source>
        <dbReference type="Proteomes" id="UP000001072"/>
    </source>
</evidence>
<sequence length="193" mass="20877">MSLPNGYHSFPMSYPTPSLSYHIINAMNHLSAFTCNLHLLMSVSEPLLRNHVSASCWPLTPNASRRKPTKRSAKWRSQRLKNTVGSFDSALRPSAASFLPSCTPPSIPHDTRPNPAITPPSPVFSTRPQSAMQSLTPPASPQSLDVCSQSAPPSPILTGRGRPTVITSSFIQALDLADYAAYSFDQSQSVKGS</sequence>
<accession>F4RI90</accession>
<gene>
    <name evidence="2" type="ORF">MELLADRAFT_55770</name>
</gene>
<feature type="region of interest" description="Disordered" evidence="1">
    <location>
        <begin position="102"/>
        <end position="162"/>
    </location>
</feature>
<dbReference type="RefSeq" id="XP_007408771.1">
    <property type="nucleotide sequence ID" value="XM_007408709.1"/>
</dbReference>
<name>F4RI90_MELLP</name>
<evidence type="ECO:0000256" key="1">
    <source>
        <dbReference type="SAM" id="MobiDB-lite"/>
    </source>
</evidence>
<feature type="compositionally biased region" description="Polar residues" evidence="1">
    <location>
        <begin position="123"/>
        <end position="151"/>
    </location>
</feature>